<dbReference type="Gene3D" id="2.30.22.10">
    <property type="entry name" value="Head domain of nucleotide exchange factor GrpE"/>
    <property type="match status" value="1"/>
</dbReference>
<dbReference type="Proteomes" id="UP000282106">
    <property type="component" value="Unassembled WGS sequence"/>
</dbReference>
<protein>
    <recommendedName>
        <fullName evidence="8 10">Protein GrpE</fullName>
    </recommendedName>
    <alternativeName>
        <fullName evidence="9 10">HSP-70 cofactor</fullName>
    </alternativeName>
</protein>
<reference evidence="15 16" key="1">
    <citation type="submission" date="2018-10" db="EMBL/GenBank/DDBJ databases">
        <authorList>
            <person name="Chen W.-M."/>
        </authorList>
    </citation>
    <scope>NUCLEOTIDE SEQUENCE [LARGE SCALE GENOMIC DNA]</scope>
    <source>
        <strain evidence="15 16">THS-13</strain>
    </source>
</reference>
<dbReference type="InterPro" id="IPR013805">
    <property type="entry name" value="GrpE_CC"/>
</dbReference>
<evidence type="ECO:0000256" key="14">
    <source>
        <dbReference type="SAM" id="MobiDB-lite"/>
    </source>
</evidence>
<evidence type="ECO:0000256" key="11">
    <source>
        <dbReference type="RuleBase" id="RU000639"/>
    </source>
</evidence>
<dbReference type="SUPFAM" id="SSF58014">
    <property type="entry name" value="Coiled-coil domain of nucleotide exchange factor GrpE"/>
    <property type="match status" value="1"/>
</dbReference>
<dbReference type="PROSITE" id="PS01071">
    <property type="entry name" value="GRPE"/>
    <property type="match status" value="1"/>
</dbReference>
<dbReference type="GO" id="GO:0051082">
    <property type="term" value="F:unfolded protein binding"/>
    <property type="evidence" value="ECO:0007669"/>
    <property type="project" value="TreeGrafter"/>
</dbReference>
<evidence type="ECO:0000256" key="8">
    <source>
        <dbReference type="ARBA" id="ARBA00072274"/>
    </source>
</evidence>
<dbReference type="RefSeq" id="WP_123211425.1">
    <property type="nucleotide sequence ID" value="NZ_RJVO01000003.1"/>
</dbReference>
<dbReference type="NCBIfam" id="NF010748">
    <property type="entry name" value="PRK14150.1"/>
    <property type="match status" value="1"/>
</dbReference>
<dbReference type="PANTHER" id="PTHR21237:SF23">
    <property type="entry name" value="GRPE PROTEIN HOMOLOG, MITOCHONDRIAL"/>
    <property type="match status" value="1"/>
</dbReference>
<evidence type="ECO:0000256" key="12">
    <source>
        <dbReference type="RuleBase" id="RU004478"/>
    </source>
</evidence>
<evidence type="ECO:0000256" key="4">
    <source>
        <dbReference type="ARBA" id="ARBA00022490"/>
    </source>
</evidence>
<dbReference type="PRINTS" id="PR00773">
    <property type="entry name" value="GRPEPROTEIN"/>
</dbReference>
<feature type="region of interest" description="Disordered" evidence="14">
    <location>
        <begin position="1"/>
        <end position="21"/>
    </location>
</feature>
<name>A0A3N0VE27_9GAMM</name>
<keyword evidence="13" id="KW-0175">Coiled coil</keyword>
<keyword evidence="5 10" id="KW-0346">Stress response</keyword>
<sequence>MTDAHHPTPDAAAAPEPGLSPEAELARLRDQLAEAQLALTAARDAQLRAAAEAENRIRRAENEAAKARKFASEEVLKDFLHITDSLELGLKAAGTVPDGVAKALVDGVQMTLKQLLSALEKHGVRQIDPHGQPFNAEHHQAMSMAPGGELPANHVLSVMQKGYSLHDRLLRPALVVVSQGGG</sequence>
<dbReference type="InterPro" id="IPR009012">
    <property type="entry name" value="GrpE_head"/>
</dbReference>
<comment type="caution">
    <text evidence="15">The sequence shown here is derived from an EMBL/GenBank/DDBJ whole genome shotgun (WGS) entry which is preliminary data.</text>
</comment>
<dbReference type="FunCoup" id="A0A3N0VE27">
    <property type="interactions" value="519"/>
</dbReference>
<keyword evidence="16" id="KW-1185">Reference proteome</keyword>
<dbReference type="AlphaFoldDB" id="A0A3N0VE27"/>
<dbReference type="Pfam" id="PF01025">
    <property type="entry name" value="GrpE"/>
    <property type="match status" value="1"/>
</dbReference>
<evidence type="ECO:0000256" key="7">
    <source>
        <dbReference type="ARBA" id="ARBA00053401"/>
    </source>
</evidence>
<dbReference type="HAMAP" id="MF_01151">
    <property type="entry name" value="GrpE"/>
    <property type="match status" value="1"/>
</dbReference>
<evidence type="ECO:0000256" key="9">
    <source>
        <dbReference type="ARBA" id="ARBA00076414"/>
    </source>
</evidence>
<comment type="similarity">
    <text evidence="2 10 12">Belongs to the GrpE family.</text>
</comment>
<organism evidence="15 16">
    <name type="scientific">Stagnimonas aquatica</name>
    <dbReference type="NCBI Taxonomy" id="2689987"/>
    <lineage>
        <taxon>Bacteria</taxon>
        <taxon>Pseudomonadati</taxon>
        <taxon>Pseudomonadota</taxon>
        <taxon>Gammaproteobacteria</taxon>
        <taxon>Nevskiales</taxon>
        <taxon>Nevskiaceae</taxon>
        <taxon>Stagnimonas</taxon>
    </lineage>
</organism>
<feature type="coiled-coil region" evidence="13">
    <location>
        <begin position="25"/>
        <end position="70"/>
    </location>
</feature>
<dbReference type="Gene3D" id="3.90.20.20">
    <property type="match status" value="1"/>
</dbReference>
<keyword evidence="4 10" id="KW-0963">Cytoplasm</keyword>
<dbReference type="GO" id="GO:0051087">
    <property type="term" value="F:protein-folding chaperone binding"/>
    <property type="evidence" value="ECO:0007669"/>
    <property type="project" value="InterPro"/>
</dbReference>
<evidence type="ECO:0000256" key="1">
    <source>
        <dbReference type="ARBA" id="ARBA00004496"/>
    </source>
</evidence>
<evidence type="ECO:0000256" key="6">
    <source>
        <dbReference type="ARBA" id="ARBA00023186"/>
    </source>
</evidence>
<evidence type="ECO:0000256" key="10">
    <source>
        <dbReference type="HAMAP-Rule" id="MF_01151"/>
    </source>
</evidence>
<dbReference type="PANTHER" id="PTHR21237">
    <property type="entry name" value="GRPE PROTEIN"/>
    <property type="match status" value="1"/>
</dbReference>
<proteinExistence type="inferred from homology"/>
<evidence type="ECO:0000313" key="15">
    <source>
        <dbReference type="EMBL" id="ROH90970.1"/>
    </source>
</evidence>
<evidence type="ECO:0000256" key="2">
    <source>
        <dbReference type="ARBA" id="ARBA00009054"/>
    </source>
</evidence>
<dbReference type="GO" id="GO:0006457">
    <property type="term" value="P:protein folding"/>
    <property type="evidence" value="ECO:0007669"/>
    <property type="project" value="InterPro"/>
</dbReference>
<dbReference type="SUPFAM" id="SSF51064">
    <property type="entry name" value="Head domain of nucleotide exchange factor GrpE"/>
    <property type="match status" value="1"/>
</dbReference>
<comment type="function">
    <text evidence="7 10 11">Participates actively in the response to hyperosmotic and heat shock by preventing the aggregation of stress-denatured proteins, in association with DnaK and GrpE. It is the nucleotide exchange factor for DnaK and may function as a thermosensor. Unfolded proteins bind initially to DnaJ; upon interaction with the DnaJ-bound protein, DnaK hydrolyzes its bound ATP, resulting in the formation of a stable complex. GrpE releases ADP from DnaK; ATP binding to DnaK triggers the release of the substrate protein, thus completing the reaction cycle. Several rounds of ATP-dependent interactions between DnaJ, DnaK and GrpE are required for fully efficient folding.</text>
</comment>
<dbReference type="InterPro" id="IPR000740">
    <property type="entry name" value="GrpE"/>
</dbReference>
<dbReference type="InParanoid" id="A0A3N0VE27"/>
<dbReference type="GO" id="GO:0042803">
    <property type="term" value="F:protein homodimerization activity"/>
    <property type="evidence" value="ECO:0007669"/>
    <property type="project" value="InterPro"/>
</dbReference>
<dbReference type="CDD" id="cd00446">
    <property type="entry name" value="GrpE"/>
    <property type="match status" value="1"/>
</dbReference>
<accession>A0A3N0VE27</accession>
<comment type="subunit">
    <text evidence="3 10">Homodimer.</text>
</comment>
<keyword evidence="6 10" id="KW-0143">Chaperone</keyword>
<dbReference type="EMBL" id="RJVO01000003">
    <property type="protein sequence ID" value="ROH90970.1"/>
    <property type="molecule type" value="Genomic_DNA"/>
</dbReference>
<dbReference type="GO" id="GO:0005829">
    <property type="term" value="C:cytosol"/>
    <property type="evidence" value="ECO:0007669"/>
    <property type="project" value="TreeGrafter"/>
</dbReference>
<comment type="subcellular location">
    <subcellularLocation>
        <location evidence="1 10">Cytoplasm</location>
    </subcellularLocation>
</comment>
<evidence type="ECO:0000256" key="5">
    <source>
        <dbReference type="ARBA" id="ARBA00023016"/>
    </source>
</evidence>
<evidence type="ECO:0000256" key="13">
    <source>
        <dbReference type="SAM" id="Coils"/>
    </source>
</evidence>
<evidence type="ECO:0000313" key="16">
    <source>
        <dbReference type="Proteomes" id="UP000282106"/>
    </source>
</evidence>
<gene>
    <name evidence="10 15" type="primary">grpE</name>
    <name evidence="15" type="ORF">ED208_08325</name>
</gene>
<dbReference type="FunFam" id="2.30.22.10:FF:000001">
    <property type="entry name" value="Protein GrpE"/>
    <property type="match status" value="1"/>
</dbReference>
<evidence type="ECO:0000256" key="3">
    <source>
        <dbReference type="ARBA" id="ARBA00011738"/>
    </source>
</evidence>
<dbReference type="GO" id="GO:0000774">
    <property type="term" value="F:adenyl-nucleotide exchange factor activity"/>
    <property type="evidence" value="ECO:0007669"/>
    <property type="project" value="InterPro"/>
</dbReference>